<dbReference type="InterPro" id="IPR032466">
    <property type="entry name" value="Metal_Hydrolase"/>
</dbReference>
<dbReference type="STRING" id="1391654.AKJ09_05841"/>
<sequence length="1186" mass="128438">MRRHGAIVVVLGGIAVGALTTDCGMQQLPPHHPIPVPSGEPIAFTCGTDPPSAKSNASLVTGDLAAWHREGEAFANGQPIHRHAVLAKDARAFWNPRQRGTFPYALKSSPKPDPYTPVPIGGSYWWGTDYPVVGRETLWVSSRFAEAPGVASFPSARGEAPMGAISITFPITTRALRVQVGGDDDPNVGLALLVEGDVAGCAKDPPPPALIDPAGFTTLFVRRGRGKESVEAYELPLEGQGCALQGRRAMVRIFDQSKTAHVNVGAIEPTDLPTNAPLARTPVWGYADLHTHPTSHIGFGGLQGIHTVWGSIGGPITEYNSIDRRQGTKNIARDMPPCDDPHKPFNGHHGGLAAPVMINMAEGHTSDDPADLADAKVADVHDNEGGPSFRDFPSFRSGAHQQYHVTQIHRAYLGGLRLVSALAVHNRGLEYGMGYVVCGSDGKPTVDTTADLDVVRAHVQVMRELETLNSDWMKIAYTPEDAREIIGQNKLAVVLGVEVAQLGQDLSQSVAKQVDELAGLGIRQVVLVHGMDNLLAGTALFQDLYNSVNDWLYRPAEDRDKVQPLSGITNAKYFGPASFFEIRTDRSPLYAGDTEDRILFRLGNPRRAVISNVFPHPDSRTYTAPFVDVPYGSLHPFVNTAPRLAAERGVYDGYPSGHRNKRGLTPRGKEFLERLVKRGMLVDFAHMSDETVSGALTALAGHRCDDYPFMISHAHFRHLPFTGDYSDRAHAFVESTSTHARRISQAAMNACVRDTENYDKCDKFVLEEARRARAQAPWFGPGSVSRGNLPREFDIATPEAVQLAKRRGSFGLFLGQGPLDEKKVGALLPFKNDCAGSSKSFAVALHFAAQTMPDRPVGIASDFSMIGNVPPRFGEYGCGAYLNAGVGSASGAQLLETLLNPEQYQFAKQEAPVAYTRGTKTCAVGEGKRMLNGVACGGNEPLVPAEMGERTFDFNVDGLAHFGLVPDMLQDVANVLRAGDGARVDDDLDRVFRSAEGFLETWEHARALVGCSQPANECVASTMPGQDPRWCGAACPMGWNRGAPLQSLKSLYGECELGKRIRLPLFDDTGKPLADNDPVYRQHGALPKEKISCDLPTQGDWALYKIGPRQVWTCGSSKFRVLDCPPGTTHVKVRRVLDATIGDVQDCHYLALPPEVGNRSVVFECLAGPIDNGDPVPEDHRSGPCK</sequence>
<name>A0A0K1Q0A3_9BACT</name>
<accession>A0A0K1Q0A3</accession>
<dbReference type="GO" id="GO:0006508">
    <property type="term" value="P:proteolysis"/>
    <property type="evidence" value="ECO:0007669"/>
    <property type="project" value="InterPro"/>
</dbReference>
<dbReference type="InterPro" id="IPR008257">
    <property type="entry name" value="Pept_M19"/>
</dbReference>
<dbReference type="Pfam" id="PF01244">
    <property type="entry name" value="Peptidase_M19"/>
    <property type="match status" value="1"/>
</dbReference>
<protein>
    <submittedName>
        <fullName evidence="1">Sphingolipid ceramide N-deacylase</fullName>
    </submittedName>
</protein>
<dbReference type="GO" id="GO:0070573">
    <property type="term" value="F:metallodipeptidase activity"/>
    <property type="evidence" value="ECO:0007669"/>
    <property type="project" value="InterPro"/>
</dbReference>
<keyword evidence="2" id="KW-1185">Reference proteome</keyword>
<dbReference type="RefSeq" id="WP_169927886.1">
    <property type="nucleotide sequence ID" value="NZ_CP012333.1"/>
</dbReference>
<dbReference type="EMBL" id="CP012333">
    <property type="protein sequence ID" value="AKU99177.1"/>
    <property type="molecule type" value="Genomic_DNA"/>
</dbReference>
<proteinExistence type="predicted"/>
<dbReference type="AlphaFoldDB" id="A0A0K1Q0A3"/>
<evidence type="ECO:0000313" key="1">
    <source>
        <dbReference type="EMBL" id="AKU99177.1"/>
    </source>
</evidence>
<gene>
    <name evidence="1" type="ORF">AKJ09_05841</name>
</gene>
<dbReference type="SUPFAM" id="SSF51556">
    <property type="entry name" value="Metallo-dependent hydrolases"/>
    <property type="match status" value="1"/>
</dbReference>
<dbReference type="Gene3D" id="3.20.20.140">
    <property type="entry name" value="Metal-dependent hydrolases"/>
    <property type="match status" value="1"/>
</dbReference>
<dbReference type="Proteomes" id="UP000064967">
    <property type="component" value="Chromosome"/>
</dbReference>
<evidence type="ECO:0000313" key="2">
    <source>
        <dbReference type="Proteomes" id="UP000064967"/>
    </source>
</evidence>
<dbReference type="KEGG" id="llu:AKJ09_05841"/>
<organism evidence="1 2">
    <name type="scientific">Labilithrix luteola</name>
    <dbReference type="NCBI Taxonomy" id="1391654"/>
    <lineage>
        <taxon>Bacteria</taxon>
        <taxon>Pseudomonadati</taxon>
        <taxon>Myxococcota</taxon>
        <taxon>Polyangia</taxon>
        <taxon>Polyangiales</taxon>
        <taxon>Labilitrichaceae</taxon>
        <taxon>Labilithrix</taxon>
    </lineage>
</organism>
<reference evidence="1 2" key="1">
    <citation type="submission" date="2015-08" db="EMBL/GenBank/DDBJ databases">
        <authorList>
            <person name="Babu N.S."/>
            <person name="Beckwith C.J."/>
            <person name="Beseler K.G."/>
            <person name="Brison A."/>
            <person name="Carone J.V."/>
            <person name="Caskin T.P."/>
            <person name="Diamond M."/>
            <person name="Durham M.E."/>
            <person name="Foxe J.M."/>
            <person name="Go M."/>
            <person name="Henderson B.A."/>
            <person name="Jones I.B."/>
            <person name="McGettigan J.A."/>
            <person name="Micheletti S.J."/>
            <person name="Nasrallah M.E."/>
            <person name="Ortiz D."/>
            <person name="Piller C.R."/>
            <person name="Privatt S.R."/>
            <person name="Schneider S.L."/>
            <person name="Sharp S."/>
            <person name="Smith T.C."/>
            <person name="Stanton J.D."/>
            <person name="Ullery H.E."/>
            <person name="Wilson R.J."/>
            <person name="Serrano M.G."/>
            <person name="Buck G."/>
            <person name="Lee V."/>
            <person name="Wang Y."/>
            <person name="Carvalho R."/>
            <person name="Voegtly L."/>
            <person name="Shi R."/>
            <person name="Duckworth R."/>
            <person name="Johnson A."/>
            <person name="Loviza R."/>
            <person name="Walstead R."/>
            <person name="Shah Z."/>
            <person name="Kiflezghi M."/>
            <person name="Wade K."/>
            <person name="Ball S.L."/>
            <person name="Bradley K.W."/>
            <person name="Asai D.J."/>
            <person name="Bowman C.A."/>
            <person name="Russell D.A."/>
            <person name="Pope W.H."/>
            <person name="Jacobs-Sera D."/>
            <person name="Hendrix R.W."/>
            <person name="Hatfull G.F."/>
        </authorList>
    </citation>
    <scope>NUCLEOTIDE SEQUENCE [LARGE SCALE GENOMIC DNA]</scope>
    <source>
        <strain evidence="1 2">DSM 27648</strain>
    </source>
</reference>